<sequence length="42" mass="4978">MLKKLYKMKLITKNLVNYLYPPPVAKLQVLCSISNFKLTMKY</sequence>
<reference evidence="1" key="2">
    <citation type="journal article" date="2015" name="Data Brief">
        <title>Shoot transcriptome of the giant reed, Arundo donax.</title>
        <authorList>
            <person name="Barrero R.A."/>
            <person name="Guerrero F.D."/>
            <person name="Moolhuijzen P."/>
            <person name="Goolsby J.A."/>
            <person name="Tidwell J."/>
            <person name="Bellgard S.E."/>
            <person name="Bellgard M.I."/>
        </authorList>
    </citation>
    <scope>NUCLEOTIDE SEQUENCE</scope>
    <source>
        <tissue evidence="1">Shoot tissue taken approximately 20 cm above the soil surface</tissue>
    </source>
</reference>
<dbReference type="AlphaFoldDB" id="A0A0A8ZMS4"/>
<protein>
    <submittedName>
        <fullName evidence="1">Uncharacterized protein</fullName>
    </submittedName>
</protein>
<reference evidence="1" key="1">
    <citation type="submission" date="2014-09" db="EMBL/GenBank/DDBJ databases">
        <authorList>
            <person name="Magalhaes I.L.F."/>
            <person name="Oliveira U."/>
            <person name="Santos F.R."/>
            <person name="Vidigal T.H.D.A."/>
            <person name="Brescovit A.D."/>
            <person name="Santos A.J."/>
        </authorList>
    </citation>
    <scope>NUCLEOTIDE SEQUENCE</scope>
    <source>
        <tissue evidence="1">Shoot tissue taken approximately 20 cm above the soil surface</tissue>
    </source>
</reference>
<organism evidence="1">
    <name type="scientific">Arundo donax</name>
    <name type="common">Giant reed</name>
    <name type="synonym">Donax arundinaceus</name>
    <dbReference type="NCBI Taxonomy" id="35708"/>
    <lineage>
        <taxon>Eukaryota</taxon>
        <taxon>Viridiplantae</taxon>
        <taxon>Streptophyta</taxon>
        <taxon>Embryophyta</taxon>
        <taxon>Tracheophyta</taxon>
        <taxon>Spermatophyta</taxon>
        <taxon>Magnoliopsida</taxon>
        <taxon>Liliopsida</taxon>
        <taxon>Poales</taxon>
        <taxon>Poaceae</taxon>
        <taxon>PACMAD clade</taxon>
        <taxon>Arundinoideae</taxon>
        <taxon>Arundineae</taxon>
        <taxon>Arundo</taxon>
    </lineage>
</organism>
<proteinExistence type="predicted"/>
<dbReference type="EMBL" id="GBRH01259845">
    <property type="protein sequence ID" value="JAD38050.1"/>
    <property type="molecule type" value="Transcribed_RNA"/>
</dbReference>
<accession>A0A0A8ZMS4</accession>
<evidence type="ECO:0000313" key="1">
    <source>
        <dbReference type="EMBL" id="JAD38050.1"/>
    </source>
</evidence>
<name>A0A0A8ZMS4_ARUDO</name>